<sequence>MKKMPTEAKAAVVGNGTGSGLCCGDLTTNCSPRVLVFRCGTISLAKLSTYSSASKLCGCLSAPNSGPRHENPRLIVDFACLRAHGSPANLHKFSFFAFFSAYWPFRVISLHLPTVYKQANSSPLCLTHPGAVPPSLAYKSERSCGRRIYGMGSESVCDDPSDGCGSGDTSSRASGGVPCSSVGDSDAIRGGASTGTSGPSTSACGSVSGGDSRNERSGCGCSASGGETLAQIPNLSCIEHLDGKLTTPPTPPKTHGFAVTSKPLAGDLRELRFIAGQSKYVERRLGEVEEEEDVFVPFTTDGNPIDLRNNFQKAATHSVRDSIGRVSVSNQARNSVSANQSIQHSRKRLRVESSSSAASLKSQKILSKTLLTASFSTVSRRHRRIEPRRSSAFAH</sequence>
<dbReference type="Proteomes" id="UP001165121">
    <property type="component" value="Unassembled WGS sequence"/>
</dbReference>
<dbReference type="AlphaFoldDB" id="A0A9W7CZD2"/>
<protein>
    <submittedName>
        <fullName evidence="2">Unnamed protein product</fullName>
    </submittedName>
</protein>
<feature type="region of interest" description="Disordered" evidence="1">
    <location>
        <begin position="332"/>
        <end position="355"/>
    </location>
</feature>
<name>A0A9W7CZD2_9STRA</name>
<evidence type="ECO:0000313" key="2">
    <source>
        <dbReference type="EMBL" id="GMF50347.1"/>
    </source>
</evidence>
<dbReference type="EMBL" id="BSXT01002679">
    <property type="protein sequence ID" value="GMF50347.1"/>
    <property type="molecule type" value="Genomic_DNA"/>
</dbReference>
<keyword evidence="3" id="KW-1185">Reference proteome</keyword>
<feature type="compositionally biased region" description="Low complexity" evidence="1">
    <location>
        <begin position="190"/>
        <end position="206"/>
    </location>
</feature>
<feature type="region of interest" description="Disordered" evidence="1">
    <location>
        <begin position="156"/>
        <end position="220"/>
    </location>
</feature>
<accession>A0A9W7CZD2</accession>
<gene>
    <name evidence="2" type="ORF">Pfra01_002007800</name>
</gene>
<reference evidence="2" key="1">
    <citation type="submission" date="2023-04" db="EMBL/GenBank/DDBJ databases">
        <title>Phytophthora fragariaefolia NBRC 109709.</title>
        <authorList>
            <person name="Ichikawa N."/>
            <person name="Sato H."/>
            <person name="Tonouchi N."/>
        </authorList>
    </citation>
    <scope>NUCLEOTIDE SEQUENCE</scope>
    <source>
        <strain evidence="2">NBRC 109709</strain>
    </source>
</reference>
<organism evidence="2 3">
    <name type="scientific">Phytophthora fragariaefolia</name>
    <dbReference type="NCBI Taxonomy" id="1490495"/>
    <lineage>
        <taxon>Eukaryota</taxon>
        <taxon>Sar</taxon>
        <taxon>Stramenopiles</taxon>
        <taxon>Oomycota</taxon>
        <taxon>Peronosporomycetes</taxon>
        <taxon>Peronosporales</taxon>
        <taxon>Peronosporaceae</taxon>
        <taxon>Phytophthora</taxon>
    </lineage>
</organism>
<dbReference type="OrthoDB" id="120719at2759"/>
<comment type="caution">
    <text evidence="2">The sequence shown here is derived from an EMBL/GenBank/DDBJ whole genome shotgun (WGS) entry which is preliminary data.</text>
</comment>
<evidence type="ECO:0000313" key="3">
    <source>
        <dbReference type="Proteomes" id="UP001165121"/>
    </source>
</evidence>
<feature type="compositionally biased region" description="Polar residues" evidence="1">
    <location>
        <begin position="332"/>
        <end position="343"/>
    </location>
</feature>
<evidence type="ECO:0000256" key="1">
    <source>
        <dbReference type="SAM" id="MobiDB-lite"/>
    </source>
</evidence>
<proteinExistence type="predicted"/>